<dbReference type="InterPro" id="IPR008271">
    <property type="entry name" value="Ser/Thr_kinase_AS"/>
</dbReference>
<reference evidence="8" key="1">
    <citation type="submission" date="2018-11" db="EMBL/GenBank/DDBJ databases">
        <authorList>
            <person name="Alioto T."/>
            <person name="Alioto T."/>
        </authorList>
    </citation>
    <scope>NUCLEOTIDE SEQUENCE</scope>
</reference>
<sequence>MEIVGDYEYNRKDLIGHGAFAVVFKGRNRKRPDNPVAIKSITKKNLAKSQNLLSKEIKILKELSDLHHENVVALLDCKETTNHVYLVMEYCNGGDLADYLQVKGTLSEETIAAFLRQIAAAMKALNAKGIVHRDLKPQNILLCHSGKPNPQASEMRLKIADFGFARFLNDGVMAATLCGSPMYMAPEVIMSLQYDAKADLWSIGTIVFQCLKGKAPFQAQTPQQLKHFYEKHAELKPNIPKDTSPELRDLLLKMLKRNAKDRIDFEDFFIHPFLKPPSPSPSSA</sequence>
<dbReference type="CDD" id="cd14120">
    <property type="entry name" value="STKc_ULK1_2-like"/>
    <property type="match status" value="1"/>
</dbReference>
<dbReference type="GO" id="GO:0010508">
    <property type="term" value="P:positive regulation of autophagy"/>
    <property type="evidence" value="ECO:0007669"/>
    <property type="project" value="TreeGrafter"/>
</dbReference>
<dbReference type="InterPro" id="IPR000719">
    <property type="entry name" value="Prot_kinase_dom"/>
</dbReference>
<dbReference type="GO" id="GO:0034727">
    <property type="term" value="P:piecemeal microautophagy of the nucleus"/>
    <property type="evidence" value="ECO:0007669"/>
    <property type="project" value="TreeGrafter"/>
</dbReference>
<dbReference type="GO" id="GO:0005829">
    <property type="term" value="C:cytosol"/>
    <property type="evidence" value="ECO:0007669"/>
    <property type="project" value="TreeGrafter"/>
</dbReference>
<keyword evidence="2 5" id="KW-0547">Nucleotide-binding</keyword>
<dbReference type="Gene3D" id="3.30.200.20">
    <property type="entry name" value="Phosphorylase Kinase, domain 1"/>
    <property type="match status" value="1"/>
</dbReference>
<evidence type="ECO:0000256" key="4">
    <source>
        <dbReference type="ARBA" id="ARBA00022840"/>
    </source>
</evidence>
<keyword evidence="3 8" id="KW-0418">Kinase</keyword>
<dbReference type="GO" id="GO:0042594">
    <property type="term" value="P:response to starvation"/>
    <property type="evidence" value="ECO:0007669"/>
    <property type="project" value="TreeGrafter"/>
</dbReference>
<dbReference type="EC" id="2.7.11.1" evidence="8"/>
<proteinExistence type="inferred from homology"/>
<evidence type="ECO:0000256" key="1">
    <source>
        <dbReference type="ARBA" id="ARBA00022679"/>
    </source>
</evidence>
<evidence type="ECO:0000313" key="9">
    <source>
        <dbReference type="Proteomes" id="UP000596742"/>
    </source>
</evidence>
<dbReference type="FunFam" id="1.10.510.10:FF:000493">
    <property type="entry name" value="serine/threonine-protein kinase unc-51 isoform X2"/>
    <property type="match status" value="1"/>
</dbReference>
<dbReference type="Gene3D" id="1.10.510.10">
    <property type="entry name" value="Transferase(Phosphotransferase) domain 1"/>
    <property type="match status" value="1"/>
</dbReference>
<protein>
    <submittedName>
        <fullName evidence="8">Serine/threonine-protein kinase ULK/ATG1</fullName>
        <ecNumber evidence="8">2.7.11.1</ecNumber>
    </submittedName>
</protein>
<evidence type="ECO:0000313" key="8">
    <source>
        <dbReference type="EMBL" id="VDI31536.1"/>
    </source>
</evidence>
<comment type="caution">
    <text evidence="8">The sequence shown here is derived from an EMBL/GenBank/DDBJ whole genome shotgun (WGS) entry which is preliminary data.</text>
</comment>
<dbReference type="GO" id="GO:0061709">
    <property type="term" value="P:reticulophagy"/>
    <property type="evidence" value="ECO:0007669"/>
    <property type="project" value="TreeGrafter"/>
</dbReference>
<dbReference type="PROSITE" id="PS00107">
    <property type="entry name" value="PROTEIN_KINASE_ATP"/>
    <property type="match status" value="1"/>
</dbReference>
<dbReference type="GO" id="GO:0034045">
    <property type="term" value="C:phagophore assembly site membrane"/>
    <property type="evidence" value="ECO:0007669"/>
    <property type="project" value="TreeGrafter"/>
</dbReference>
<dbReference type="GO" id="GO:0000422">
    <property type="term" value="P:autophagy of mitochondrion"/>
    <property type="evidence" value="ECO:0007669"/>
    <property type="project" value="TreeGrafter"/>
</dbReference>
<feature type="binding site" evidence="5">
    <location>
        <position position="39"/>
    </location>
    <ligand>
        <name>ATP</name>
        <dbReference type="ChEBI" id="CHEBI:30616"/>
    </ligand>
</feature>
<dbReference type="PANTHER" id="PTHR24348">
    <property type="entry name" value="SERINE/THREONINE-PROTEIN KINASE UNC-51-RELATED"/>
    <property type="match status" value="1"/>
</dbReference>
<dbReference type="EMBL" id="UYJE01004804">
    <property type="protein sequence ID" value="VDI31536.1"/>
    <property type="molecule type" value="Genomic_DNA"/>
</dbReference>
<evidence type="ECO:0000256" key="3">
    <source>
        <dbReference type="ARBA" id="ARBA00022777"/>
    </source>
</evidence>
<keyword evidence="4 5" id="KW-0067">ATP-binding</keyword>
<dbReference type="InterPro" id="IPR017441">
    <property type="entry name" value="Protein_kinase_ATP_BS"/>
</dbReference>
<dbReference type="PANTHER" id="PTHR24348:SF22">
    <property type="entry name" value="NON-SPECIFIC SERINE_THREONINE PROTEIN KINASE"/>
    <property type="match status" value="1"/>
</dbReference>
<dbReference type="Proteomes" id="UP000596742">
    <property type="component" value="Unassembled WGS sequence"/>
</dbReference>
<evidence type="ECO:0000256" key="2">
    <source>
        <dbReference type="ARBA" id="ARBA00022741"/>
    </source>
</evidence>
<dbReference type="SMART" id="SM00220">
    <property type="entry name" value="S_TKc"/>
    <property type="match status" value="1"/>
</dbReference>
<dbReference type="InterPro" id="IPR045269">
    <property type="entry name" value="Atg1-like"/>
</dbReference>
<comment type="similarity">
    <text evidence="6">Belongs to the protein kinase superfamily.</text>
</comment>
<dbReference type="InterPro" id="IPR011009">
    <property type="entry name" value="Kinase-like_dom_sf"/>
</dbReference>
<dbReference type="GO" id="GO:0004674">
    <property type="term" value="F:protein serine/threonine kinase activity"/>
    <property type="evidence" value="ECO:0007669"/>
    <property type="project" value="UniProtKB-KW"/>
</dbReference>
<dbReference type="Pfam" id="PF00069">
    <property type="entry name" value="Pkinase"/>
    <property type="match status" value="1"/>
</dbReference>
<dbReference type="GO" id="GO:0005524">
    <property type="term" value="F:ATP binding"/>
    <property type="evidence" value="ECO:0007669"/>
    <property type="project" value="UniProtKB-UniRule"/>
</dbReference>
<dbReference type="GO" id="GO:0000045">
    <property type="term" value="P:autophagosome assembly"/>
    <property type="evidence" value="ECO:0007669"/>
    <property type="project" value="TreeGrafter"/>
</dbReference>
<dbReference type="PROSITE" id="PS00108">
    <property type="entry name" value="PROTEIN_KINASE_ST"/>
    <property type="match status" value="1"/>
</dbReference>
<evidence type="ECO:0000256" key="5">
    <source>
        <dbReference type="PROSITE-ProRule" id="PRU10141"/>
    </source>
</evidence>
<dbReference type="PROSITE" id="PS50011">
    <property type="entry name" value="PROTEIN_KINASE_DOM"/>
    <property type="match status" value="1"/>
</dbReference>
<gene>
    <name evidence="8" type="ORF">MGAL_10B028215</name>
</gene>
<dbReference type="OrthoDB" id="346907at2759"/>
<dbReference type="GO" id="GO:0005776">
    <property type="term" value="C:autophagosome"/>
    <property type="evidence" value="ECO:0007669"/>
    <property type="project" value="TreeGrafter"/>
</dbReference>
<keyword evidence="1 8" id="KW-0808">Transferase</keyword>
<evidence type="ECO:0000256" key="6">
    <source>
        <dbReference type="RuleBase" id="RU000304"/>
    </source>
</evidence>
<accession>A0A8B6E907</accession>
<dbReference type="SUPFAM" id="SSF56112">
    <property type="entry name" value="Protein kinase-like (PK-like)"/>
    <property type="match status" value="1"/>
</dbReference>
<name>A0A8B6E907_MYTGA</name>
<keyword evidence="9" id="KW-1185">Reference proteome</keyword>
<evidence type="ECO:0000259" key="7">
    <source>
        <dbReference type="PROSITE" id="PS50011"/>
    </source>
</evidence>
<feature type="non-terminal residue" evidence="8">
    <location>
        <position position="1"/>
    </location>
</feature>
<organism evidence="8 9">
    <name type="scientific">Mytilus galloprovincialis</name>
    <name type="common">Mediterranean mussel</name>
    <dbReference type="NCBI Taxonomy" id="29158"/>
    <lineage>
        <taxon>Eukaryota</taxon>
        <taxon>Metazoa</taxon>
        <taxon>Spiralia</taxon>
        <taxon>Lophotrochozoa</taxon>
        <taxon>Mollusca</taxon>
        <taxon>Bivalvia</taxon>
        <taxon>Autobranchia</taxon>
        <taxon>Pteriomorphia</taxon>
        <taxon>Mytilida</taxon>
        <taxon>Mytiloidea</taxon>
        <taxon>Mytilidae</taxon>
        <taxon>Mytilinae</taxon>
        <taxon>Mytilus</taxon>
    </lineage>
</organism>
<dbReference type="PIRSF" id="PIRSF000654">
    <property type="entry name" value="Integrin-linked_kinase"/>
    <property type="match status" value="1"/>
</dbReference>
<dbReference type="FunFam" id="3.30.200.20:FF:000149">
    <property type="entry name" value="serine/threonine-protein kinase unc-51 isoform X1"/>
    <property type="match status" value="1"/>
</dbReference>
<dbReference type="GO" id="GO:0048675">
    <property type="term" value="P:axon extension"/>
    <property type="evidence" value="ECO:0007669"/>
    <property type="project" value="TreeGrafter"/>
</dbReference>
<dbReference type="AlphaFoldDB" id="A0A8B6E907"/>
<keyword evidence="6" id="KW-0723">Serine/threonine-protein kinase</keyword>
<feature type="domain" description="Protein kinase" evidence="7">
    <location>
        <begin position="9"/>
        <end position="274"/>
    </location>
</feature>